<evidence type="ECO:0000256" key="5">
    <source>
        <dbReference type="ARBA" id="ARBA00022759"/>
    </source>
</evidence>
<reference evidence="11 12" key="1">
    <citation type="submission" date="2018-11" db="EMBL/GenBank/DDBJ databases">
        <title>Genome assembly of Steccherinum ochraceum LE-BIN_3174, the white-rot fungus of the Steccherinaceae family (The Residual Polyporoid clade, Polyporales, Basidiomycota).</title>
        <authorList>
            <person name="Fedorova T.V."/>
            <person name="Glazunova O.A."/>
            <person name="Landesman E.O."/>
            <person name="Moiseenko K.V."/>
            <person name="Psurtseva N.V."/>
            <person name="Savinova O.S."/>
            <person name="Shakhova N.V."/>
            <person name="Tyazhelova T.V."/>
            <person name="Vasina D.V."/>
        </authorList>
    </citation>
    <scope>NUCLEOTIDE SEQUENCE [LARGE SCALE GENOMIC DNA]</scope>
    <source>
        <strain evidence="11 12">LE-BIN_3174</strain>
    </source>
</reference>
<dbReference type="OrthoDB" id="430293at2759"/>
<gene>
    <name evidence="11" type="primary">LCL3</name>
    <name evidence="11" type="ORF">EIP91_006348</name>
</gene>
<evidence type="ECO:0000256" key="9">
    <source>
        <dbReference type="SAM" id="Phobius"/>
    </source>
</evidence>
<keyword evidence="9" id="KW-1133">Transmembrane helix</keyword>
<dbReference type="EMBL" id="RWJN01000341">
    <property type="protein sequence ID" value="TCD62835.1"/>
    <property type="molecule type" value="Genomic_DNA"/>
</dbReference>
<evidence type="ECO:0000256" key="2">
    <source>
        <dbReference type="ARBA" id="ARBA00004173"/>
    </source>
</evidence>
<feature type="region of interest" description="Disordered" evidence="8">
    <location>
        <begin position="254"/>
        <end position="283"/>
    </location>
</feature>
<comment type="caution">
    <text evidence="11">The sequence shown here is derived from an EMBL/GenBank/DDBJ whole genome shotgun (WGS) entry which is preliminary data.</text>
</comment>
<proteinExistence type="inferred from homology"/>
<dbReference type="GO" id="GO:0016787">
    <property type="term" value="F:hydrolase activity"/>
    <property type="evidence" value="ECO:0007669"/>
    <property type="project" value="UniProtKB-KW"/>
</dbReference>
<comment type="similarity">
    <text evidence="3">Belongs to the LCL3 family.</text>
</comment>
<dbReference type="PANTHER" id="PTHR12302">
    <property type="entry name" value="EBNA2 BINDING PROTEIN P100"/>
    <property type="match status" value="1"/>
</dbReference>
<keyword evidence="4" id="KW-0540">Nuclease</keyword>
<evidence type="ECO:0000256" key="4">
    <source>
        <dbReference type="ARBA" id="ARBA00022722"/>
    </source>
</evidence>
<feature type="transmembrane region" description="Helical" evidence="9">
    <location>
        <begin position="38"/>
        <end position="58"/>
    </location>
</feature>
<dbReference type="STRING" id="92696.A0A4R0RBP8"/>
<evidence type="ECO:0000313" key="11">
    <source>
        <dbReference type="EMBL" id="TCD62835.1"/>
    </source>
</evidence>
<dbReference type="InterPro" id="IPR035437">
    <property type="entry name" value="SNase_OB-fold_sf"/>
</dbReference>
<evidence type="ECO:0000313" key="12">
    <source>
        <dbReference type="Proteomes" id="UP000292702"/>
    </source>
</evidence>
<evidence type="ECO:0000259" key="10">
    <source>
        <dbReference type="PROSITE" id="PS50830"/>
    </source>
</evidence>
<dbReference type="GO" id="GO:0004519">
    <property type="term" value="F:endonuclease activity"/>
    <property type="evidence" value="ECO:0007669"/>
    <property type="project" value="UniProtKB-KW"/>
</dbReference>
<evidence type="ECO:0000256" key="7">
    <source>
        <dbReference type="ARBA" id="ARBA00022837"/>
    </source>
</evidence>
<evidence type="ECO:0000256" key="8">
    <source>
        <dbReference type="SAM" id="MobiDB-lite"/>
    </source>
</evidence>
<organism evidence="11 12">
    <name type="scientific">Steccherinum ochraceum</name>
    <dbReference type="NCBI Taxonomy" id="92696"/>
    <lineage>
        <taxon>Eukaryota</taxon>
        <taxon>Fungi</taxon>
        <taxon>Dikarya</taxon>
        <taxon>Basidiomycota</taxon>
        <taxon>Agaricomycotina</taxon>
        <taxon>Agaricomycetes</taxon>
        <taxon>Polyporales</taxon>
        <taxon>Steccherinaceae</taxon>
        <taxon>Steccherinum</taxon>
    </lineage>
</organism>
<sequence length="291" mass="32801">MVFWNSEQPQKNNASSSQLKLHWQERIDKSLGSLPPSLLLLSAFVIGSSTTLAGTYVYRRFFRRIPNVDWVTPELLGGKRWVKGYVTSVGDNDNFRLYHTPGIGWKWPLKLKRVPTKRDGLRDQTIHIRLAGIDAPEGSHFGRPGQPYAPEALVWLKRLLLSHSRVVHCKLIRKDQYGRVVSHVYVPGWFGRRQDVAVEMLKAGWAVVYEQSGAEYGKEGKEGLLKLQEAAQRAKLGMWAKGAAAETPSQYKKRYASGGGAADDNAEGQTDIESGVKKGKPKRSWFRWLIS</sequence>
<accession>A0A4R0RBP8</accession>
<keyword evidence="12" id="KW-1185">Reference proteome</keyword>
<comment type="subcellular location">
    <subcellularLocation>
        <location evidence="1">Membrane</location>
        <topology evidence="1">Single-pass membrane protein</topology>
    </subcellularLocation>
    <subcellularLocation>
        <location evidence="2">Mitochondrion</location>
    </subcellularLocation>
</comment>
<dbReference type="GO" id="GO:0005739">
    <property type="term" value="C:mitochondrion"/>
    <property type="evidence" value="ECO:0007669"/>
    <property type="project" value="UniProtKB-SubCell"/>
</dbReference>
<dbReference type="Gene3D" id="2.40.50.90">
    <property type="match status" value="1"/>
</dbReference>
<dbReference type="Pfam" id="PF00565">
    <property type="entry name" value="SNase"/>
    <property type="match status" value="1"/>
</dbReference>
<keyword evidence="5 11" id="KW-0255">Endonuclease</keyword>
<name>A0A4R0RBP8_9APHY</name>
<evidence type="ECO:0000256" key="3">
    <source>
        <dbReference type="ARBA" id="ARBA00005435"/>
    </source>
</evidence>
<dbReference type="InterPro" id="IPR016071">
    <property type="entry name" value="Staphylococal_nuclease_OB-fold"/>
</dbReference>
<dbReference type="PANTHER" id="PTHR12302:SF3">
    <property type="entry name" value="SERINE_THREONINE-PROTEIN KINASE 31"/>
    <property type="match status" value="1"/>
</dbReference>
<keyword evidence="6" id="KW-0378">Hydrolase</keyword>
<feature type="domain" description="TNase-like" evidence="10">
    <location>
        <begin position="80"/>
        <end position="241"/>
    </location>
</feature>
<dbReference type="AlphaFoldDB" id="A0A4R0RBP8"/>
<keyword evidence="9" id="KW-0472">Membrane</keyword>
<dbReference type="Proteomes" id="UP000292702">
    <property type="component" value="Unassembled WGS sequence"/>
</dbReference>
<evidence type="ECO:0000256" key="1">
    <source>
        <dbReference type="ARBA" id="ARBA00004167"/>
    </source>
</evidence>
<evidence type="ECO:0000256" key="6">
    <source>
        <dbReference type="ARBA" id="ARBA00022801"/>
    </source>
</evidence>
<dbReference type="GO" id="GO:0016020">
    <property type="term" value="C:membrane"/>
    <property type="evidence" value="ECO:0007669"/>
    <property type="project" value="UniProtKB-SubCell"/>
</dbReference>
<dbReference type="SMART" id="SM00318">
    <property type="entry name" value="SNc"/>
    <property type="match status" value="1"/>
</dbReference>
<keyword evidence="9" id="KW-0812">Transmembrane</keyword>
<dbReference type="SUPFAM" id="SSF50199">
    <property type="entry name" value="Staphylococcal nuclease"/>
    <property type="match status" value="1"/>
</dbReference>
<protein>
    <submittedName>
        <fullName evidence="11">Putative endonuclease lcl3</fullName>
    </submittedName>
</protein>
<keyword evidence="7" id="KW-0106">Calcium</keyword>
<dbReference type="PROSITE" id="PS50830">
    <property type="entry name" value="TNASE_3"/>
    <property type="match status" value="1"/>
</dbReference>